<evidence type="ECO:0000313" key="6">
    <source>
        <dbReference type="Proteomes" id="UP000605568"/>
    </source>
</evidence>
<feature type="compositionally biased region" description="Polar residues" evidence="2">
    <location>
        <begin position="383"/>
        <end position="392"/>
    </location>
</feature>
<feature type="compositionally biased region" description="Polar residues" evidence="2">
    <location>
        <begin position="483"/>
        <end position="496"/>
    </location>
</feature>
<evidence type="ECO:0000313" key="5">
    <source>
        <dbReference type="EMBL" id="GHH56577.1"/>
    </source>
</evidence>
<feature type="region of interest" description="Disordered" evidence="2">
    <location>
        <begin position="376"/>
        <end position="419"/>
    </location>
</feature>
<dbReference type="Proteomes" id="UP000605568">
    <property type="component" value="Unassembled WGS sequence"/>
</dbReference>
<feature type="domain" description="Outer membrane channel protein CpnT-like N-terminal" evidence="4">
    <location>
        <begin position="15"/>
        <end position="135"/>
    </location>
</feature>
<evidence type="ECO:0000259" key="4">
    <source>
        <dbReference type="Pfam" id="PF25547"/>
    </source>
</evidence>
<proteinExistence type="predicted"/>
<organism evidence="5 6">
    <name type="scientific">Lentzea cavernae</name>
    <dbReference type="NCBI Taxonomy" id="2020703"/>
    <lineage>
        <taxon>Bacteria</taxon>
        <taxon>Bacillati</taxon>
        <taxon>Actinomycetota</taxon>
        <taxon>Actinomycetes</taxon>
        <taxon>Pseudonocardiales</taxon>
        <taxon>Pseudonocardiaceae</taxon>
        <taxon>Lentzea</taxon>
    </lineage>
</organism>
<keyword evidence="1" id="KW-0175">Coiled coil</keyword>
<accession>A0ABQ3MSE2</accession>
<keyword evidence="6" id="KW-1185">Reference proteome</keyword>
<feature type="compositionally biased region" description="Polar residues" evidence="2">
    <location>
        <begin position="410"/>
        <end position="419"/>
    </location>
</feature>
<evidence type="ECO:0000256" key="3">
    <source>
        <dbReference type="SAM" id="Phobius"/>
    </source>
</evidence>
<feature type="compositionally biased region" description="Polar residues" evidence="2">
    <location>
        <begin position="455"/>
        <end position="465"/>
    </location>
</feature>
<dbReference type="Pfam" id="PF25547">
    <property type="entry name" value="WXG100_2"/>
    <property type="match status" value="1"/>
</dbReference>
<feature type="compositionally biased region" description="Low complexity" evidence="2">
    <location>
        <begin position="1799"/>
        <end position="1811"/>
    </location>
</feature>
<feature type="region of interest" description="Disordered" evidence="2">
    <location>
        <begin position="452"/>
        <end position="562"/>
    </location>
</feature>
<feature type="compositionally biased region" description="Low complexity" evidence="2">
    <location>
        <begin position="324"/>
        <end position="334"/>
    </location>
</feature>
<reference evidence="6" key="1">
    <citation type="journal article" date="2019" name="Int. J. Syst. Evol. Microbiol.">
        <title>The Global Catalogue of Microorganisms (GCM) 10K type strain sequencing project: providing services to taxonomists for standard genome sequencing and annotation.</title>
        <authorList>
            <consortium name="The Broad Institute Genomics Platform"/>
            <consortium name="The Broad Institute Genome Sequencing Center for Infectious Disease"/>
            <person name="Wu L."/>
            <person name="Ma J."/>
        </authorList>
    </citation>
    <scope>NUCLEOTIDE SEQUENCE [LARGE SCALE GENOMIC DNA]</scope>
    <source>
        <strain evidence="6">CGMCC 4.7367</strain>
    </source>
</reference>
<evidence type="ECO:0000256" key="2">
    <source>
        <dbReference type="SAM" id="MobiDB-lite"/>
    </source>
</evidence>
<feature type="region of interest" description="Disordered" evidence="2">
    <location>
        <begin position="324"/>
        <end position="358"/>
    </location>
</feature>
<keyword evidence="3" id="KW-0812">Transmembrane</keyword>
<keyword evidence="3" id="KW-1133">Transmembrane helix</keyword>
<dbReference type="InterPro" id="IPR057746">
    <property type="entry name" value="CpnT-like_N"/>
</dbReference>
<feature type="transmembrane region" description="Helical" evidence="3">
    <location>
        <begin position="112"/>
        <end position="137"/>
    </location>
</feature>
<dbReference type="RefSeq" id="WP_191304126.1">
    <property type="nucleotide sequence ID" value="NZ_BNAR01000016.1"/>
</dbReference>
<protein>
    <recommendedName>
        <fullName evidence="4">Outer membrane channel protein CpnT-like N-terminal domain-containing protein</fullName>
    </recommendedName>
</protein>
<feature type="region of interest" description="Disordered" evidence="2">
    <location>
        <begin position="1799"/>
        <end position="1828"/>
    </location>
</feature>
<evidence type="ECO:0000256" key="1">
    <source>
        <dbReference type="SAM" id="Coils"/>
    </source>
</evidence>
<sequence>MGEGNGTAHLPAGLQKFFQVVLGLEWPEANEGGLRELRDAWSSSATAVEAFSEVVDADAALVAEALQGALGEQVLGYLRTDLADGVGEVVEAMRELSRAAGTAAADVQKAKIMLIAMAALALATVISLLYSLIFSFLVPAVEAAAQVGLRLVLRELAARIASLSVRGVGASAVKLGVDAAKFGAFGGVFMGGLDGGIQVGQIVAGQREGFDWESLKGSVIGGVVGGAVGGVAHGLSRGVVSGLSAEVRGRVSGSVRALGHFGYASAQVAAAGVSNPLINVATGMRGNVWDGIIGAASRGHAAAGGRSGTAGGELRVPGFEVPGEVVPGSPSLGSTPDDASVGTAPAGTRSHSPARPVGEATRPALVNFLDDPIPAGARHRETTSNPVHSTRVPSRGTAPVRTETAARVTAQASTSGTRVSAQFVHSGRDAEPLHTAPARTGTTLSEAVTVAASGTPGTTRPSSPVQAGEAAAQTHPSDRTGTHAATSASEAPQRHTTFAIGERPLRSDATLHTGLDSEPGPSAFGPPTRVGTTFSEAVTAAGSDPPSRPASKDGPAQAGSLRDVLPEYVRTGRALGGVAVNAVGSRPTFEAHVKGLLSGLGAGDVEGAEAITAALFRGRFESLMGDGGRSAVRVGGEWFEVRVRADVRFGDVAADLPAKPASLGLRELKERHTAAVDDSTAGASARALAMSTAGLLPFAGPYASVSAQVPLASPAVERTEGNSLTAQTTLRTYGDVRAAGVPVDYHITVTDEAGRPVATSTHQGEVELLVPEALISSHAPPDVRQAVATPAWSWTVEWIAPDALLVNEDDLFGRVGDALSKDVVRLGAPGRSTLSDFLSGNGIRAALPVVLAGGDVVSPELRSRHGDVRDAVRMRAHAGVATLVDVLPGQGQVRTADSAEHQSSWSAATREGAELRAIAGAGTRVHGMATVLGGLTGSAGATKARTAGGGADTSLTTGLRARGDIGLYRVDTTIEVTTPDGQVHTAPAVAYARLGLREAHDLGLPVPEGTSGRFTDVGERFEPPLLAAGAASGQVRVGRFDVAHRVVPAVEAALRRTPGLEGLLHDWNADAERLHGGEFGGQLVNSRKLTTALSPAALRAKFGSLIGPGISVSFKMSGLLTDRFVSVTVKARTGPGTHLGRAEDRTISRTAESTSTLTGSTATDVGWSAGAEGRAVVVPGSGDVSGFVGVSVSPIQYSDNRSARNRGALAVSAGKESAGGAAHVFDHDVELEIQIQSHTRARPWVRRLTPGSPFRTAPVVTALPGPEPISGRAELWVDESSVLREDPSEFAPGTPAVTPLPQPPAIDALVNDGNPAILRWEDVAHTEFLRDQALRLMSEAAGGDGVLGLPGSAARDRLDAMFSPERLGARSRELLTSGLREGGFRFERRVADRVGAVGVRMSLHNPRVVTSSDAGRAETAWTGVFKAGAEKVRRRALGGNAQVLGYANGVGETAVGRGQTAARAAWTPWGRRQAVASEVTTKIDRANELSPQNRTVLVRYDATARVVAESRRESLLDGAVSWAAADIALPGSVFAWLTEEQARHQGLLPGRAPRAPLPDPLAGFGGDSGVFGMAALEESPDLGPLVQATRGALGGLGDQLLPRSLFDDSMGSLEQLRVLTGAGTVGSLLDDVLDGGVPLSAHTTGLLTSAGYAVRLKGTVLGTEFAGVRHDEGELTSSVTSSRGDRRIVEKFTSAGGQLRIAARGMFSSGESGTKGSEGVSGGVGVTRDHLWSRTTTTGAAATRAAMSGGPQARDHARIRFELEVSKGTEVLSSVTTDAEVTVLTPADDRRILRQAAPPVAPATADVPEAARTPESLTSWRGSGATLPPTTMVTATRGAAELRAAATRALALAGAPARLTGAGTGPAHTLASALTNSGLRAGLTTMADSGLPLPALHDTSVFHRGEATVTVHARLSNPRLLGLSETVKLLQAGKQLTAFTAEAAEGGTESASVTAGEGAVGTSSGHWFAPPGLDLQKTSRVLHAHNSLAVHRPVVVQHTGLTGLVRLDADYRVVAGTGEGRTGAAEVRAPGSVVVRMTVADIAKLFHRALPEVLRREQDAVRSADLAWLEHEELARRAQFAADDLWLYGETNAKRWTGAAGSGAEEIAALEGELRTAVEAVQQDQNSLRAERADLDHEVRILEARAELALALRNAAEPGSPDEARAQEISADLARQEVGVRAELQELTRLHQQAVADFARLNDLVLRWEERGDQAPPAGEVAAELAARAGRAADTARAEWWAAKRALERRIAAFNLDAPVDPASGQLTLW</sequence>
<comment type="caution">
    <text evidence="5">The sequence shown here is derived from an EMBL/GenBank/DDBJ whole genome shotgun (WGS) entry which is preliminary data.</text>
</comment>
<feature type="coiled-coil region" evidence="1">
    <location>
        <begin position="2118"/>
        <end position="2145"/>
    </location>
</feature>
<dbReference type="EMBL" id="BNAR01000016">
    <property type="protein sequence ID" value="GHH56577.1"/>
    <property type="molecule type" value="Genomic_DNA"/>
</dbReference>
<gene>
    <name evidence="5" type="ORF">GCM10017774_74880</name>
</gene>
<keyword evidence="3" id="KW-0472">Membrane</keyword>
<name>A0ABQ3MSE2_9PSEU</name>